<dbReference type="PROSITE" id="PS00238">
    <property type="entry name" value="OPSIN"/>
    <property type="match status" value="1"/>
</dbReference>
<keyword evidence="10" id="KW-0564">Palmitate</keyword>
<keyword evidence="9 15" id="KW-0472">Membrane</keyword>
<evidence type="ECO:0000256" key="1">
    <source>
        <dbReference type="ARBA" id="ARBA00004141"/>
    </source>
</evidence>
<evidence type="ECO:0000256" key="9">
    <source>
        <dbReference type="ARBA" id="ARBA00023136"/>
    </source>
</evidence>
<reference evidence="18" key="1">
    <citation type="journal article" date="2023" name="G3 (Bethesda)">
        <title>A reference genome for the long-term kleptoplast-retaining sea slug Elysia crispata morphotype clarki.</title>
        <authorList>
            <person name="Eastman K.E."/>
            <person name="Pendleton A.L."/>
            <person name="Shaikh M.A."/>
            <person name="Suttiyut T."/>
            <person name="Ogas R."/>
            <person name="Tomko P."/>
            <person name="Gavelis G."/>
            <person name="Widhalm J.R."/>
            <person name="Wisecaver J.H."/>
        </authorList>
    </citation>
    <scope>NUCLEOTIDE SEQUENCE</scope>
    <source>
        <strain evidence="18">ECLA1</strain>
    </source>
</reference>
<dbReference type="PANTHER" id="PTHR24240">
    <property type="entry name" value="OPSIN"/>
    <property type="match status" value="1"/>
</dbReference>
<evidence type="ECO:0000256" key="4">
    <source>
        <dbReference type="ARBA" id="ARBA00022692"/>
    </source>
</evidence>
<keyword evidence="8 15" id="KW-0297">G-protein coupled receptor</keyword>
<dbReference type="GO" id="GO:0004930">
    <property type="term" value="F:G protein-coupled receptor activity"/>
    <property type="evidence" value="ECO:0007669"/>
    <property type="project" value="UniProtKB-KW"/>
</dbReference>
<gene>
    <name evidence="18" type="ORF">RRG08_025203</name>
</gene>
<name>A0AAE1AAI2_9GAST</name>
<keyword evidence="7 15" id="KW-0157">Chromophore</keyword>
<dbReference type="FunFam" id="1.20.1070.10:FF:000044">
    <property type="entry name" value="Opsin, ultraviolet-sensitive"/>
    <property type="match status" value="1"/>
</dbReference>
<keyword evidence="13 15" id="KW-0807">Transducer</keyword>
<keyword evidence="3 15" id="KW-0716">Sensory transduction</keyword>
<dbReference type="PROSITE" id="PS50262">
    <property type="entry name" value="G_PROTEIN_RECEP_F1_2"/>
    <property type="match status" value="1"/>
</dbReference>
<dbReference type="AlphaFoldDB" id="A0AAE1AAI2"/>
<feature type="transmembrane region" description="Helical" evidence="15">
    <location>
        <begin position="276"/>
        <end position="298"/>
    </location>
</feature>
<evidence type="ECO:0000256" key="14">
    <source>
        <dbReference type="ARBA" id="ARBA00023288"/>
    </source>
</evidence>
<evidence type="ECO:0000256" key="2">
    <source>
        <dbReference type="ARBA" id="ARBA00022543"/>
    </source>
</evidence>
<feature type="transmembrane region" description="Helical" evidence="15">
    <location>
        <begin position="167"/>
        <end position="194"/>
    </location>
</feature>
<proteinExistence type="inferred from homology"/>
<dbReference type="PROSITE" id="PS00237">
    <property type="entry name" value="G_PROTEIN_RECEP_F1_1"/>
    <property type="match status" value="1"/>
</dbReference>
<dbReference type="SMART" id="SM01381">
    <property type="entry name" value="7TM_GPCR_Srsx"/>
    <property type="match status" value="1"/>
</dbReference>
<keyword evidence="19" id="KW-1185">Reference proteome</keyword>
<keyword evidence="5 15" id="KW-0681">Retinal protein</keyword>
<feature type="transmembrane region" description="Helical" evidence="15">
    <location>
        <begin position="86"/>
        <end position="105"/>
    </location>
</feature>
<evidence type="ECO:0000256" key="11">
    <source>
        <dbReference type="ARBA" id="ARBA00023157"/>
    </source>
</evidence>
<evidence type="ECO:0000256" key="8">
    <source>
        <dbReference type="ARBA" id="ARBA00023040"/>
    </source>
</evidence>
<dbReference type="PRINTS" id="PR00238">
    <property type="entry name" value="OPSIN"/>
</dbReference>
<dbReference type="GO" id="GO:0016020">
    <property type="term" value="C:membrane"/>
    <property type="evidence" value="ECO:0007669"/>
    <property type="project" value="UniProtKB-SubCell"/>
</dbReference>
<dbReference type="InterPro" id="IPR027430">
    <property type="entry name" value="Retinal_BS"/>
</dbReference>
<dbReference type="GO" id="GO:0007601">
    <property type="term" value="P:visual perception"/>
    <property type="evidence" value="ECO:0007669"/>
    <property type="project" value="InterPro"/>
</dbReference>
<feature type="domain" description="G-protein coupled receptors family 1 profile" evidence="17">
    <location>
        <begin position="66"/>
        <end position="329"/>
    </location>
</feature>
<comment type="similarity">
    <text evidence="15">Belongs to the G-protein coupled receptor 1 family. Opsin subfamily.</text>
</comment>
<evidence type="ECO:0000256" key="15">
    <source>
        <dbReference type="RuleBase" id="RU004951"/>
    </source>
</evidence>
<dbReference type="CDD" id="cd15337">
    <property type="entry name" value="7tmA_Opsin_Gq_invertebrates"/>
    <property type="match status" value="1"/>
</dbReference>
<feature type="transmembrane region" description="Helical" evidence="15">
    <location>
        <begin position="214"/>
        <end position="239"/>
    </location>
</feature>
<evidence type="ECO:0000313" key="19">
    <source>
        <dbReference type="Proteomes" id="UP001283361"/>
    </source>
</evidence>
<evidence type="ECO:0000256" key="6">
    <source>
        <dbReference type="ARBA" id="ARBA00022989"/>
    </source>
</evidence>
<feature type="transmembrane region" description="Helical" evidence="15">
    <location>
        <begin position="48"/>
        <end position="74"/>
    </location>
</feature>
<keyword evidence="12 15" id="KW-0675">Receptor</keyword>
<comment type="subcellular location">
    <subcellularLocation>
        <location evidence="1 15">Membrane</location>
        <topology evidence="1 15">Multi-pass membrane protein</topology>
    </subcellularLocation>
</comment>
<evidence type="ECO:0000256" key="5">
    <source>
        <dbReference type="ARBA" id="ARBA00022925"/>
    </source>
</evidence>
<dbReference type="InterPro" id="IPR001760">
    <property type="entry name" value="Opsin"/>
</dbReference>
<feature type="transmembrane region" description="Helical" evidence="15">
    <location>
        <begin position="125"/>
        <end position="146"/>
    </location>
</feature>
<evidence type="ECO:0000259" key="17">
    <source>
        <dbReference type="PROSITE" id="PS50262"/>
    </source>
</evidence>
<comment type="caution">
    <text evidence="15">Lacks conserved residue(s) required for the propagation of feature annotation.</text>
</comment>
<dbReference type="PRINTS" id="PR00237">
    <property type="entry name" value="GPCRRHODOPSN"/>
</dbReference>
<accession>A0AAE1AAI2</accession>
<comment type="caution">
    <text evidence="18">The sequence shown here is derived from an EMBL/GenBank/DDBJ whole genome shotgun (WGS) entry which is preliminary data.</text>
</comment>
<dbReference type="GO" id="GO:0009881">
    <property type="term" value="F:photoreceptor activity"/>
    <property type="evidence" value="ECO:0007669"/>
    <property type="project" value="UniProtKB-KW"/>
</dbReference>
<feature type="region of interest" description="Disordered" evidence="16">
    <location>
        <begin position="366"/>
        <end position="432"/>
    </location>
</feature>
<evidence type="ECO:0000313" key="18">
    <source>
        <dbReference type="EMBL" id="KAK3784008.1"/>
    </source>
</evidence>
<dbReference type="InterPro" id="IPR050125">
    <property type="entry name" value="GPCR_opsins"/>
</dbReference>
<evidence type="ECO:0000256" key="10">
    <source>
        <dbReference type="ARBA" id="ARBA00023139"/>
    </source>
</evidence>
<keyword evidence="11" id="KW-1015">Disulfide bond</keyword>
<evidence type="ECO:0000256" key="13">
    <source>
        <dbReference type="ARBA" id="ARBA00023224"/>
    </source>
</evidence>
<dbReference type="GO" id="GO:0007602">
    <property type="term" value="P:phototransduction"/>
    <property type="evidence" value="ECO:0007669"/>
    <property type="project" value="UniProtKB-KW"/>
</dbReference>
<protein>
    <recommendedName>
        <fullName evidence="17">G-protein coupled receptors family 1 profile domain-containing protein</fullName>
    </recommendedName>
</protein>
<dbReference type="SUPFAM" id="SSF81321">
    <property type="entry name" value="Family A G protein-coupled receptor-like"/>
    <property type="match status" value="1"/>
</dbReference>
<evidence type="ECO:0000256" key="16">
    <source>
        <dbReference type="SAM" id="MobiDB-lite"/>
    </source>
</evidence>
<dbReference type="EMBL" id="JAWDGP010002313">
    <property type="protein sequence ID" value="KAK3784008.1"/>
    <property type="molecule type" value="Genomic_DNA"/>
</dbReference>
<keyword evidence="6 15" id="KW-1133">Transmembrane helix</keyword>
<dbReference type="Gene3D" id="1.20.1070.10">
    <property type="entry name" value="Rhodopsin 7-helix transmembrane proteins"/>
    <property type="match status" value="1"/>
</dbReference>
<evidence type="ECO:0000256" key="7">
    <source>
        <dbReference type="ARBA" id="ARBA00022991"/>
    </source>
</evidence>
<dbReference type="InterPro" id="IPR000276">
    <property type="entry name" value="GPCR_Rhodpsn"/>
</dbReference>
<dbReference type="InterPro" id="IPR017452">
    <property type="entry name" value="GPCR_Rhodpsn_7TM"/>
</dbReference>
<sequence length="533" mass="58587">MTPSENLVLMTTPAAAAAHLNITTHVYDTHGLFIHPHWYKFPLIPPMWHYAMGIFITFVSIFGSIGNLLVMYIFGTTKSLRTPSNMFVVNLSMSDFIFSIIQGFPLMTISCFTRKWIFGKVACELYGLIGGVFGFMSINTLAVIAFDRYNVIARPIKASRSLGYRRAFIMLTAVWTWSTAWTLPPLFGFGAYIPEGFQTSCTFDYLTRDRFTRIHILCMYIFGFSTPLCVILFCYFHIYRAVAAHEKEMGQMAKKLNAEIRQGQSAKKAEIKTARIAMTIILTFLCSWVPYATVALIAQFGPQELVTPYVSELPVVFAKASAMHNPLIYALSHPKFREAVDKRFPWLLCCCGVTAKEKEEAVSVAAQSKKSQMKRMDSVNSTAAGGTQSQMSEISNLESDTNIDELEADRPKSVSVRGRNTKKQEAPKQDNAALVQDIMAALATAMSSQQQAQAAPPPHPLANMDPQQLQSAIYAISQGSLPQNIAHTQTTASASGPSVTAQPAAGAARPGAAVVTTEAEVNGGVTNKAYQTE</sequence>
<keyword evidence="14" id="KW-0449">Lipoprotein</keyword>
<feature type="compositionally biased region" description="Polar residues" evidence="16">
    <location>
        <begin position="378"/>
        <end position="400"/>
    </location>
</feature>
<keyword evidence="2 15" id="KW-0600">Photoreceptor protein</keyword>
<evidence type="ECO:0000256" key="12">
    <source>
        <dbReference type="ARBA" id="ARBA00023170"/>
    </source>
</evidence>
<keyword evidence="4 15" id="KW-0812">Transmembrane</keyword>
<dbReference type="Pfam" id="PF00001">
    <property type="entry name" value="7tm_1"/>
    <property type="match status" value="1"/>
</dbReference>
<organism evidence="18 19">
    <name type="scientific">Elysia crispata</name>
    <name type="common">lettuce slug</name>
    <dbReference type="NCBI Taxonomy" id="231223"/>
    <lineage>
        <taxon>Eukaryota</taxon>
        <taxon>Metazoa</taxon>
        <taxon>Spiralia</taxon>
        <taxon>Lophotrochozoa</taxon>
        <taxon>Mollusca</taxon>
        <taxon>Gastropoda</taxon>
        <taxon>Heterobranchia</taxon>
        <taxon>Euthyneura</taxon>
        <taxon>Panpulmonata</taxon>
        <taxon>Sacoglossa</taxon>
        <taxon>Placobranchoidea</taxon>
        <taxon>Plakobranchidae</taxon>
        <taxon>Elysia</taxon>
    </lineage>
</organism>
<dbReference type="Proteomes" id="UP001283361">
    <property type="component" value="Unassembled WGS sequence"/>
</dbReference>
<evidence type="ECO:0000256" key="3">
    <source>
        <dbReference type="ARBA" id="ARBA00022606"/>
    </source>
</evidence>